<dbReference type="GeneID" id="31676522"/>
<dbReference type="STRING" id="74969.FAD_1023"/>
<dbReference type="EMBL" id="CP015363">
    <property type="protein sequence ID" value="ARD84904.1"/>
    <property type="molecule type" value="Genomic_DNA"/>
</dbReference>
<dbReference type="Proteomes" id="UP000192050">
    <property type="component" value="Chromosome"/>
</dbReference>
<keyword evidence="5" id="KW-1185">Reference proteome</keyword>
<dbReference type="GO" id="GO:0006313">
    <property type="term" value="P:DNA transposition"/>
    <property type="evidence" value="ECO:0007669"/>
    <property type="project" value="InterPro"/>
</dbReference>
<evidence type="ECO:0000256" key="1">
    <source>
        <dbReference type="ARBA" id="ARBA00022578"/>
    </source>
</evidence>
<dbReference type="InterPro" id="IPR001207">
    <property type="entry name" value="Transposase_mutator"/>
</dbReference>
<dbReference type="KEGG" id="fai:FAD_1023"/>
<reference evidence="4 5" key="1">
    <citation type="submission" date="2011-10" db="EMBL/GenBank/DDBJ databases">
        <title>Metabolic and evolutionary patterns in the extreme acidophile Ferroplasma acidiphilum.</title>
        <authorList>
            <person name="Golyshina O.V."/>
            <person name="Kozyavkin S.A."/>
            <person name="Tatusov R.L."/>
            <person name="Slesarev A.I."/>
            <person name="Golyshin P.N."/>
        </authorList>
    </citation>
    <scope>NUCLEOTIDE SEQUENCE [LARGE SCALE GENOMIC DNA]</scope>
    <source>
        <strain evidence="5">Y</strain>
    </source>
</reference>
<proteinExistence type="predicted"/>
<keyword evidence="2" id="KW-0238">DNA-binding</keyword>
<dbReference type="PANTHER" id="PTHR33217">
    <property type="entry name" value="TRANSPOSASE FOR INSERTION SEQUENCE ELEMENT IS1081"/>
    <property type="match status" value="1"/>
</dbReference>
<sequence>MQDQLEVIKEKIKSYGLNRENMRDLKKWILNDLMNEEAEEQINASRYERNSNRKDYRNGYKQRSLLTTDGKIILDKPQFRETSFHTAVFDNYSRVERAVESIILESYLSGVSTRNVNKVVKSLDVQVSPSYVSSLYSRLDKTVNEFLERKIDGVYKFIYIDGTYLKIRNNGRYRNKAIYICVGINSDGYREILGARIYDSETEIQWELFFDDLKNRGLNSVEMVISDGNKGIREAVKQSFPGASWQYCHVHFMRNLRKLMGKQQWKDISLLVKRALDNPDILPVLQDKLVDKGLDKCSTMFDRYYDSLYNYRSFNTNIQGLRRLRVSNTIERLNAEIKRRTKKIGAFPSDDSAMRLAGSIMMDINEEYVTGRKYINMEEINRE</sequence>
<keyword evidence="3" id="KW-0233">DNA recombination</keyword>
<accession>A0A1V0N472</accession>
<dbReference type="NCBIfam" id="NF033543">
    <property type="entry name" value="transpos_IS256"/>
    <property type="match status" value="1"/>
</dbReference>
<dbReference type="GO" id="GO:0003677">
    <property type="term" value="F:DNA binding"/>
    <property type="evidence" value="ECO:0007669"/>
    <property type="project" value="UniProtKB-KW"/>
</dbReference>
<dbReference type="GO" id="GO:0004803">
    <property type="term" value="F:transposase activity"/>
    <property type="evidence" value="ECO:0007669"/>
    <property type="project" value="InterPro"/>
</dbReference>
<dbReference type="AlphaFoldDB" id="A0A1V0N472"/>
<gene>
    <name evidence="4" type="ORF">FAD_1023</name>
</gene>
<dbReference type="PANTHER" id="PTHR33217:SF7">
    <property type="entry name" value="TRANSPOSASE FOR INSERTION SEQUENCE ELEMENT IS1081"/>
    <property type="match status" value="1"/>
</dbReference>
<evidence type="ECO:0000256" key="3">
    <source>
        <dbReference type="ARBA" id="ARBA00023172"/>
    </source>
</evidence>
<evidence type="ECO:0000313" key="5">
    <source>
        <dbReference type="Proteomes" id="UP000192050"/>
    </source>
</evidence>
<dbReference type="RefSeq" id="WP_081143160.1">
    <property type="nucleotide sequence ID" value="NZ_CP015363.1"/>
</dbReference>
<protein>
    <submittedName>
        <fullName evidence="4">Transposase mutator family</fullName>
    </submittedName>
</protein>
<dbReference type="OrthoDB" id="56934at2157"/>
<organism evidence="4 5">
    <name type="scientific">Ferroplasma acidiphilum</name>
    <dbReference type="NCBI Taxonomy" id="74969"/>
    <lineage>
        <taxon>Archaea</taxon>
        <taxon>Methanobacteriati</taxon>
        <taxon>Thermoplasmatota</taxon>
        <taxon>Thermoplasmata</taxon>
        <taxon>Thermoplasmatales</taxon>
        <taxon>Ferroplasmaceae</taxon>
        <taxon>Ferroplasma</taxon>
    </lineage>
</organism>
<evidence type="ECO:0000313" key="4">
    <source>
        <dbReference type="EMBL" id="ARD84904.1"/>
    </source>
</evidence>
<evidence type="ECO:0000256" key="2">
    <source>
        <dbReference type="ARBA" id="ARBA00023125"/>
    </source>
</evidence>
<dbReference type="Pfam" id="PF00872">
    <property type="entry name" value="Transposase_mut"/>
    <property type="match status" value="1"/>
</dbReference>
<name>A0A1V0N472_9ARCH</name>
<dbReference type="PROSITE" id="PS01007">
    <property type="entry name" value="TRANSPOSASE_MUTATOR"/>
    <property type="match status" value="1"/>
</dbReference>
<keyword evidence="1" id="KW-0815">Transposition</keyword>